<dbReference type="RefSeq" id="WP_112087289.1">
    <property type="nucleotide sequence ID" value="NZ_QLSV01000018.1"/>
</dbReference>
<keyword evidence="1" id="KW-0805">Transcription regulation</keyword>
<gene>
    <name evidence="4" type="ORF">B0I10_11819</name>
</gene>
<dbReference type="AlphaFoldDB" id="A0A328WRL5"/>
<dbReference type="PANTHER" id="PTHR38465:SF1">
    <property type="entry name" value="HTH-TYPE TRANSCRIPTIONAL REGULATOR MJ1563-RELATED"/>
    <property type="match status" value="1"/>
</dbReference>
<dbReference type="InterPro" id="IPR036388">
    <property type="entry name" value="WH-like_DNA-bd_sf"/>
</dbReference>
<keyword evidence="5" id="KW-1185">Reference proteome</keyword>
<sequence>MDNLEKEKQKLIEMFGIHFETHHNLPPLASRIFGTLILNCRIKGLTFEELVEITNASKSSVSTNINLLLKLEKINYYTLPGDRRKHFRPSNLSDRIKNHLKILNSEVQICDKIREFDEQFKLSADYEKGQQILAVYLEYAKDFEKLLQDAIAKINEIENNNSTS</sequence>
<name>A0A328WRL5_9FLAO</name>
<accession>A0A328WRL5</accession>
<evidence type="ECO:0000313" key="5">
    <source>
        <dbReference type="Proteomes" id="UP000249518"/>
    </source>
</evidence>
<dbReference type="Proteomes" id="UP000249518">
    <property type="component" value="Unassembled WGS sequence"/>
</dbReference>
<proteinExistence type="predicted"/>
<dbReference type="Gene3D" id="1.10.10.10">
    <property type="entry name" value="Winged helix-like DNA-binding domain superfamily/Winged helix DNA-binding domain"/>
    <property type="match status" value="1"/>
</dbReference>
<protein>
    <submittedName>
        <fullName evidence="4">DNA-binding transcriptional regulator GbsR (MarR family)</fullName>
    </submittedName>
</protein>
<evidence type="ECO:0000313" key="4">
    <source>
        <dbReference type="EMBL" id="RAR46484.1"/>
    </source>
</evidence>
<dbReference type="GO" id="GO:0003677">
    <property type="term" value="F:DNA binding"/>
    <property type="evidence" value="ECO:0007669"/>
    <property type="project" value="UniProtKB-KW"/>
</dbReference>
<dbReference type="SUPFAM" id="SSF46785">
    <property type="entry name" value="Winged helix' DNA-binding domain"/>
    <property type="match status" value="1"/>
</dbReference>
<organism evidence="4 5">
    <name type="scientific">Flavobacterium lacus</name>
    <dbReference type="NCBI Taxonomy" id="1353778"/>
    <lineage>
        <taxon>Bacteria</taxon>
        <taxon>Pseudomonadati</taxon>
        <taxon>Bacteroidota</taxon>
        <taxon>Flavobacteriia</taxon>
        <taxon>Flavobacteriales</taxon>
        <taxon>Flavobacteriaceae</taxon>
        <taxon>Flavobacterium</taxon>
    </lineage>
</organism>
<dbReference type="InterPro" id="IPR052362">
    <property type="entry name" value="HTH-GbsR_regulator"/>
</dbReference>
<keyword evidence="2 4" id="KW-0238">DNA-binding</keyword>
<dbReference type="InterPro" id="IPR036390">
    <property type="entry name" value="WH_DNA-bd_sf"/>
</dbReference>
<comment type="caution">
    <text evidence="4">The sequence shown here is derived from an EMBL/GenBank/DDBJ whole genome shotgun (WGS) entry which is preliminary data.</text>
</comment>
<dbReference type="OrthoDB" id="1807857at2"/>
<evidence type="ECO:0000256" key="2">
    <source>
        <dbReference type="ARBA" id="ARBA00023125"/>
    </source>
</evidence>
<reference evidence="4 5" key="1">
    <citation type="submission" date="2018-06" db="EMBL/GenBank/DDBJ databases">
        <title>Genomic Encyclopedia of Type Strains, Phase III (KMG-III): the genomes of soil and plant-associated and newly described type strains.</title>
        <authorList>
            <person name="Whitman W."/>
        </authorList>
    </citation>
    <scope>NUCLEOTIDE SEQUENCE [LARGE SCALE GENOMIC DNA]</scope>
    <source>
        <strain evidence="4 5">CGMCC 1.12504</strain>
    </source>
</reference>
<keyword evidence="3" id="KW-0804">Transcription</keyword>
<evidence type="ECO:0000256" key="1">
    <source>
        <dbReference type="ARBA" id="ARBA00023015"/>
    </source>
</evidence>
<evidence type="ECO:0000256" key="3">
    <source>
        <dbReference type="ARBA" id="ARBA00023163"/>
    </source>
</evidence>
<dbReference type="EMBL" id="QLSV01000018">
    <property type="protein sequence ID" value="RAR46484.1"/>
    <property type="molecule type" value="Genomic_DNA"/>
</dbReference>
<dbReference type="PANTHER" id="PTHR38465">
    <property type="entry name" value="HTH-TYPE TRANSCRIPTIONAL REGULATOR MJ1563-RELATED"/>
    <property type="match status" value="1"/>
</dbReference>